<evidence type="ECO:0000313" key="5">
    <source>
        <dbReference type="EMBL" id="SFH75435.1"/>
    </source>
</evidence>
<organism evidence="4 8">
    <name type="scientific">Trichococcus flocculiformis</name>
    <dbReference type="NCBI Taxonomy" id="82803"/>
    <lineage>
        <taxon>Bacteria</taxon>
        <taxon>Bacillati</taxon>
        <taxon>Bacillota</taxon>
        <taxon>Bacilli</taxon>
        <taxon>Lactobacillales</taxon>
        <taxon>Carnobacteriaceae</taxon>
        <taxon>Trichococcus</taxon>
    </lineage>
</organism>
<name>A0A143YNC7_9LACT</name>
<evidence type="ECO:0000313" key="7">
    <source>
        <dbReference type="Proteomes" id="UP000199686"/>
    </source>
</evidence>
<dbReference type="PIRSF" id="PIRSF037262">
    <property type="entry name" value="UCP037262"/>
    <property type="match status" value="1"/>
</dbReference>
<dbReference type="Proteomes" id="UP000589373">
    <property type="component" value="Unassembled WGS sequence"/>
</dbReference>
<reference evidence="3 6" key="1">
    <citation type="submission" date="2016-02" db="EMBL/GenBank/DDBJ databases">
        <authorList>
            <person name="Strepis N."/>
        </authorList>
    </citation>
    <scope>NUCLEOTIDE SEQUENCE [LARGE SCALE GENOMIC DNA]</scope>
    <source>
        <strain evidence="3">Trichococcus flocculiformis</strain>
    </source>
</reference>
<dbReference type="NCBIfam" id="NF010193">
    <property type="entry name" value="PRK13672.1"/>
    <property type="match status" value="1"/>
</dbReference>
<dbReference type="EMBL" id="FJMZ01000017">
    <property type="protein sequence ID" value="CZQ93302.1"/>
    <property type="molecule type" value="Genomic_DNA"/>
</dbReference>
<evidence type="ECO:0000313" key="4">
    <source>
        <dbReference type="EMBL" id="NLD30816.1"/>
    </source>
</evidence>
<dbReference type="EMBL" id="JAAZCD010000021">
    <property type="protein sequence ID" value="NLD30816.1"/>
    <property type="molecule type" value="Genomic_DNA"/>
</dbReference>
<dbReference type="Pfam" id="PF06855">
    <property type="entry name" value="YozE_SAM_like"/>
    <property type="match status" value="1"/>
</dbReference>
<evidence type="ECO:0000313" key="3">
    <source>
        <dbReference type="EMBL" id="CZQ93302.1"/>
    </source>
</evidence>
<dbReference type="Gene3D" id="1.10.150.260">
    <property type="entry name" value="YozE SAM-like"/>
    <property type="match status" value="1"/>
</dbReference>
<evidence type="ECO:0000259" key="2">
    <source>
        <dbReference type="Pfam" id="PF06855"/>
    </source>
</evidence>
<feature type="domain" description="YozE SAM-like" evidence="2">
    <location>
        <begin position="4"/>
        <end position="69"/>
    </location>
</feature>
<protein>
    <recommendedName>
        <fullName evidence="1">UPF0346 protein GX662_00950</fullName>
    </recommendedName>
</protein>
<dbReference type="InterPro" id="IPR023089">
    <property type="entry name" value="YozE_SAM-like"/>
</dbReference>
<dbReference type="STRING" id="82803.SAMN04488048_10445"/>
<dbReference type="RefSeq" id="WP_068560712.1">
    <property type="nucleotide sequence ID" value="NZ_CP089787.1"/>
</dbReference>
<comment type="caution">
    <text evidence="4">The sequence shown here is derived from an EMBL/GenBank/DDBJ whole genome shotgun (WGS) entry which is preliminary data.</text>
</comment>
<reference evidence="5 7" key="2">
    <citation type="submission" date="2016-10" db="EMBL/GenBank/DDBJ databases">
        <authorList>
            <person name="Varghese N."/>
            <person name="Submissions S."/>
        </authorList>
    </citation>
    <scope>NUCLEOTIDE SEQUENCE [LARGE SCALE GENOMIC DNA]</scope>
    <source>
        <strain evidence="5 7">DSM 2094</strain>
    </source>
</reference>
<evidence type="ECO:0000256" key="1">
    <source>
        <dbReference type="HAMAP-Rule" id="MF_01538"/>
    </source>
</evidence>
<sequence>MRQSFYLFILTYRDPYKKDKKTAFANRVSEDIGFPKQMTDYHELADYLELSGEYTEFMSVFDELFEVYIERNQN</sequence>
<keyword evidence="6" id="KW-1185">Reference proteome</keyword>
<dbReference type="HAMAP" id="MF_01538">
    <property type="entry name" value="UPF0346"/>
    <property type="match status" value="1"/>
</dbReference>
<dbReference type="Proteomes" id="UP000195947">
    <property type="component" value="Unassembled WGS sequence"/>
</dbReference>
<proteinExistence type="inferred from homology"/>
<dbReference type="Proteomes" id="UP000199686">
    <property type="component" value="Unassembled WGS sequence"/>
</dbReference>
<dbReference type="EMBL" id="FOQC01000013">
    <property type="protein sequence ID" value="SFH75435.1"/>
    <property type="molecule type" value="Genomic_DNA"/>
</dbReference>
<dbReference type="OrthoDB" id="2242851at2"/>
<comment type="similarity">
    <text evidence="1">Belongs to the UPF0346 family.</text>
</comment>
<dbReference type="SUPFAM" id="SSF140652">
    <property type="entry name" value="YozE-like"/>
    <property type="match status" value="1"/>
</dbReference>
<dbReference type="InterPro" id="IPR010673">
    <property type="entry name" value="UPF0346"/>
</dbReference>
<evidence type="ECO:0000313" key="8">
    <source>
        <dbReference type="Proteomes" id="UP000589373"/>
    </source>
</evidence>
<reference evidence="4 8" key="3">
    <citation type="journal article" date="2020" name="Biotechnol. Biofuels">
        <title>New insights from the biogas microbiome by comprehensive genome-resolved metagenomics of nearly 1600 species originating from multiple anaerobic digesters.</title>
        <authorList>
            <person name="Campanaro S."/>
            <person name="Treu L."/>
            <person name="Rodriguez-R L.M."/>
            <person name="Kovalovszki A."/>
            <person name="Ziels R.M."/>
            <person name="Maus I."/>
            <person name="Zhu X."/>
            <person name="Kougias P.G."/>
            <person name="Basile A."/>
            <person name="Luo G."/>
            <person name="Schluter A."/>
            <person name="Konstantinidis K.T."/>
            <person name="Angelidaki I."/>
        </authorList>
    </citation>
    <scope>NUCLEOTIDE SEQUENCE [LARGE SCALE GENOMIC DNA]</scope>
    <source>
        <strain evidence="4">AS07pgkLD_105</strain>
    </source>
</reference>
<dbReference type="AlphaFoldDB" id="A0A143YNC7"/>
<gene>
    <name evidence="4" type="ORF">GX662_00950</name>
    <name evidence="5" type="ORF">SAMN04488507_10134</name>
    <name evidence="3" type="ORF">TFLO_1649</name>
</gene>
<dbReference type="InterPro" id="IPR036806">
    <property type="entry name" value="YozE_SAM-like_sf"/>
</dbReference>
<accession>A0A143YNC7</accession>
<evidence type="ECO:0000313" key="6">
    <source>
        <dbReference type="Proteomes" id="UP000195947"/>
    </source>
</evidence>